<protein>
    <recommendedName>
        <fullName evidence="4">Bifunctional inhibitor/plant lipid transfer protein/seed storage helical domain-containing protein</fullName>
    </recommendedName>
</protein>
<proteinExistence type="predicted"/>
<dbReference type="Proteomes" id="UP000712600">
    <property type="component" value="Unassembled WGS sequence"/>
</dbReference>
<gene>
    <name evidence="2" type="ORF">F2Q69_00033340</name>
</gene>
<feature type="chain" id="PRO_5035927937" description="Bifunctional inhibitor/plant lipid transfer protein/seed storage helical domain-containing protein" evidence="1">
    <location>
        <begin position="25"/>
        <end position="158"/>
    </location>
</feature>
<reference evidence="2" key="1">
    <citation type="submission" date="2019-12" db="EMBL/GenBank/DDBJ databases">
        <title>Genome sequencing and annotation of Brassica cretica.</title>
        <authorList>
            <person name="Studholme D.J."/>
            <person name="Sarris P."/>
        </authorList>
    </citation>
    <scope>NUCLEOTIDE SEQUENCE</scope>
    <source>
        <strain evidence="2">PFS-109/04</strain>
        <tissue evidence="2">Leaf</tissue>
    </source>
</reference>
<dbReference type="AlphaFoldDB" id="A0A8S9SL32"/>
<accession>A0A8S9SL32</accession>
<dbReference type="Gene3D" id="1.10.110.10">
    <property type="entry name" value="Plant lipid-transfer and hydrophobic proteins"/>
    <property type="match status" value="1"/>
</dbReference>
<organism evidence="2 3">
    <name type="scientific">Brassica cretica</name>
    <name type="common">Mustard</name>
    <dbReference type="NCBI Taxonomy" id="69181"/>
    <lineage>
        <taxon>Eukaryota</taxon>
        <taxon>Viridiplantae</taxon>
        <taxon>Streptophyta</taxon>
        <taxon>Embryophyta</taxon>
        <taxon>Tracheophyta</taxon>
        <taxon>Spermatophyta</taxon>
        <taxon>Magnoliopsida</taxon>
        <taxon>eudicotyledons</taxon>
        <taxon>Gunneridae</taxon>
        <taxon>Pentapetalae</taxon>
        <taxon>rosids</taxon>
        <taxon>malvids</taxon>
        <taxon>Brassicales</taxon>
        <taxon>Brassicaceae</taxon>
        <taxon>Brassiceae</taxon>
        <taxon>Brassica</taxon>
    </lineage>
</organism>
<dbReference type="SUPFAM" id="SSF47699">
    <property type="entry name" value="Bifunctional inhibitor/lipid-transfer protein/seed storage 2S albumin"/>
    <property type="match status" value="1"/>
</dbReference>
<evidence type="ECO:0000256" key="1">
    <source>
        <dbReference type="SAM" id="SignalP"/>
    </source>
</evidence>
<dbReference type="InterPro" id="IPR036312">
    <property type="entry name" value="Bifun_inhib/LTP/seed_sf"/>
</dbReference>
<feature type="signal peptide" evidence="1">
    <location>
        <begin position="1"/>
        <end position="24"/>
    </location>
</feature>
<evidence type="ECO:0000313" key="3">
    <source>
        <dbReference type="Proteomes" id="UP000712600"/>
    </source>
</evidence>
<dbReference type="EMBL" id="QGKX02000004">
    <property type="protein sequence ID" value="KAF3600683.1"/>
    <property type="molecule type" value="Genomic_DNA"/>
</dbReference>
<comment type="caution">
    <text evidence="2">The sequence shown here is derived from an EMBL/GenBank/DDBJ whole genome shotgun (WGS) entry which is preliminary data.</text>
</comment>
<evidence type="ECO:0000313" key="2">
    <source>
        <dbReference type="EMBL" id="KAF3600683.1"/>
    </source>
</evidence>
<sequence>MVKMMMMMKVAFAMTCMLFAVTTADQVDRPWPRECLEVANVMVEQCKLFFVEQESPPTFECCGLFSSRREKAKDRMRVCRCMEFLTTAFEAIKPSVLSLSEQCHFGGGFPISKNHACTCKIHSFDQKPFNSMGRFRGVDKEHNDVSQGCFNFLFHLFV</sequence>
<evidence type="ECO:0008006" key="4">
    <source>
        <dbReference type="Google" id="ProtNLM"/>
    </source>
</evidence>
<keyword evidence="1" id="KW-0732">Signal</keyword>
<name>A0A8S9SL32_BRACR</name>